<evidence type="ECO:0000256" key="4">
    <source>
        <dbReference type="ARBA" id="ARBA00022475"/>
    </source>
</evidence>
<dbReference type="InterPro" id="IPR007208">
    <property type="entry name" value="MrpF/PhaF-like"/>
</dbReference>
<reference evidence="10 11" key="1">
    <citation type="submission" date="2018-03" db="EMBL/GenBank/DDBJ databases">
        <title>Genomic Encyclopedia of Type Strains, Phase III (KMG-III): the genomes of soil and plant-associated and newly described type strains.</title>
        <authorList>
            <person name="Whitman W."/>
        </authorList>
    </citation>
    <scope>NUCLEOTIDE SEQUENCE [LARGE SCALE GENOMIC DNA]</scope>
    <source>
        <strain evidence="10 11">CGMCC 1.07653</strain>
    </source>
</reference>
<sequence length="93" mass="10166">MLEIVFYSVLVIMSGSLFICFLRAVIGPTMSDRVVALDTFGLNMIGFIGILMMLQDTTAYAEVMLVIAVLAFLGSVALAKFIERGVVIDRDLD</sequence>
<dbReference type="RefSeq" id="WP_106588717.1">
    <property type="nucleotide sequence ID" value="NZ_PYAV01000007.1"/>
</dbReference>
<evidence type="ECO:0000256" key="8">
    <source>
        <dbReference type="PIRNR" id="PIRNR028784"/>
    </source>
</evidence>
<evidence type="ECO:0000313" key="10">
    <source>
        <dbReference type="EMBL" id="PSL45065.1"/>
    </source>
</evidence>
<name>A0A2P8HFT2_9BACI</name>
<dbReference type="Pfam" id="PF04066">
    <property type="entry name" value="MrpF_PhaF"/>
    <property type="match status" value="1"/>
</dbReference>
<comment type="caution">
    <text evidence="10">The sequence shown here is derived from an EMBL/GenBank/DDBJ whole genome shotgun (WGS) entry which is preliminary data.</text>
</comment>
<accession>A0A2P8HFT2</accession>
<evidence type="ECO:0000256" key="9">
    <source>
        <dbReference type="SAM" id="Phobius"/>
    </source>
</evidence>
<keyword evidence="5 9" id="KW-0812">Transmembrane</keyword>
<dbReference type="GO" id="GO:0005886">
    <property type="term" value="C:plasma membrane"/>
    <property type="evidence" value="ECO:0007669"/>
    <property type="project" value="UniProtKB-SubCell"/>
</dbReference>
<evidence type="ECO:0000256" key="1">
    <source>
        <dbReference type="ARBA" id="ARBA00004651"/>
    </source>
</evidence>
<feature type="transmembrane region" description="Helical" evidence="9">
    <location>
        <begin position="35"/>
        <end position="54"/>
    </location>
</feature>
<dbReference type="GO" id="GO:0015385">
    <property type="term" value="F:sodium:proton antiporter activity"/>
    <property type="evidence" value="ECO:0007669"/>
    <property type="project" value="TreeGrafter"/>
</dbReference>
<keyword evidence="11" id="KW-1185">Reference proteome</keyword>
<organism evidence="10 11">
    <name type="scientific">Salsuginibacillus halophilus</name>
    <dbReference type="NCBI Taxonomy" id="517424"/>
    <lineage>
        <taxon>Bacteria</taxon>
        <taxon>Bacillati</taxon>
        <taxon>Bacillota</taxon>
        <taxon>Bacilli</taxon>
        <taxon>Bacillales</taxon>
        <taxon>Bacillaceae</taxon>
        <taxon>Salsuginibacillus</taxon>
    </lineage>
</organism>
<dbReference type="Proteomes" id="UP000242310">
    <property type="component" value="Unassembled WGS sequence"/>
</dbReference>
<protein>
    <submittedName>
        <fullName evidence="10">Multisubunit sodium/proton antiporter MrpF subunit</fullName>
    </submittedName>
</protein>
<comment type="subcellular location">
    <subcellularLocation>
        <location evidence="1 8">Cell membrane</location>
        <topology evidence="1 8">Multi-pass membrane protein</topology>
    </subcellularLocation>
</comment>
<dbReference type="PIRSF" id="PIRSF028784">
    <property type="entry name" value="MrpF"/>
    <property type="match status" value="1"/>
</dbReference>
<evidence type="ECO:0000313" key="11">
    <source>
        <dbReference type="Proteomes" id="UP000242310"/>
    </source>
</evidence>
<dbReference type="EMBL" id="PYAV01000007">
    <property type="protein sequence ID" value="PSL45065.1"/>
    <property type="molecule type" value="Genomic_DNA"/>
</dbReference>
<evidence type="ECO:0000256" key="5">
    <source>
        <dbReference type="ARBA" id="ARBA00022692"/>
    </source>
</evidence>
<comment type="similarity">
    <text evidence="2 8">Belongs to the CPA3 antiporters (TC 2.A.63) subunit F family.</text>
</comment>
<gene>
    <name evidence="10" type="ORF">B0H94_10770</name>
</gene>
<keyword evidence="3 8" id="KW-0813">Transport</keyword>
<keyword evidence="4 8" id="KW-1003">Cell membrane</keyword>
<proteinExistence type="inferred from homology"/>
<feature type="transmembrane region" description="Helical" evidence="9">
    <location>
        <begin position="60"/>
        <end position="82"/>
    </location>
</feature>
<keyword evidence="7 8" id="KW-0472">Membrane</keyword>
<dbReference type="AlphaFoldDB" id="A0A2P8HFT2"/>
<evidence type="ECO:0000256" key="7">
    <source>
        <dbReference type="ARBA" id="ARBA00023136"/>
    </source>
</evidence>
<keyword evidence="8" id="KW-0050">Antiport</keyword>
<dbReference type="NCBIfam" id="NF009248">
    <property type="entry name" value="PRK12600.1"/>
    <property type="match status" value="1"/>
</dbReference>
<keyword evidence="8" id="KW-0406">Ion transport</keyword>
<feature type="transmembrane region" description="Helical" evidence="9">
    <location>
        <begin position="6"/>
        <end position="26"/>
    </location>
</feature>
<evidence type="ECO:0000256" key="6">
    <source>
        <dbReference type="ARBA" id="ARBA00022989"/>
    </source>
</evidence>
<keyword evidence="6 9" id="KW-1133">Transmembrane helix</keyword>
<evidence type="ECO:0000256" key="3">
    <source>
        <dbReference type="ARBA" id="ARBA00022448"/>
    </source>
</evidence>
<dbReference type="OrthoDB" id="9799958at2"/>
<dbReference type="PANTHER" id="PTHR34702:SF1">
    <property type="entry name" value="NA(+)_H(+) ANTIPORTER SUBUNIT F"/>
    <property type="match status" value="1"/>
</dbReference>
<evidence type="ECO:0000256" key="2">
    <source>
        <dbReference type="ARBA" id="ARBA00009212"/>
    </source>
</evidence>
<dbReference type="PANTHER" id="PTHR34702">
    <property type="entry name" value="NA(+)/H(+) ANTIPORTER SUBUNIT F1"/>
    <property type="match status" value="1"/>
</dbReference>